<dbReference type="InterPro" id="IPR036853">
    <property type="entry name" value="Ribosomal_uL14_sf"/>
</dbReference>
<dbReference type="GO" id="GO:0003735">
    <property type="term" value="F:structural constituent of ribosome"/>
    <property type="evidence" value="ECO:0007669"/>
    <property type="project" value="InterPro"/>
</dbReference>
<proteinExistence type="inferred from homology"/>
<keyword evidence="6" id="KW-1185">Reference proteome</keyword>
<evidence type="ECO:0000313" key="6">
    <source>
        <dbReference type="Proteomes" id="UP001280121"/>
    </source>
</evidence>
<evidence type="ECO:0008006" key="7">
    <source>
        <dbReference type="Google" id="ProtNLM"/>
    </source>
</evidence>
<keyword evidence="3 4" id="KW-0687">Ribonucleoprotein</keyword>
<evidence type="ECO:0000313" key="5">
    <source>
        <dbReference type="EMBL" id="KAK2643661.1"/>
    </source>
</evidence>
<protein>
    <recommendedName>
        <fullName evidence="7">Ribosomal protein L23</fullName>
    </recommendedName>
</protein>
<gene>
    <name evidence="5" type="ORF">Ddye_018856</name>
</gene>
<name>A0AAD9TWV6_9ROSI</name>
<dbReference type="SMART" id="SM01374">
    <property type="entry name" value="Ribosomal_L14"/>
    <property type="match status" value="1"/>
</dbReference>
<sequence>MVMTAVKKGKPDQRKKVMPTVIVTQCKLWHRKDGVFMYFKDNAGAIVNPKGEMKGSTITGPIGNECAIFG</sequence>
<evidence type="ECO:0000256" key="2">
    <source>
        <dbReference type="ARBA" id="ARBA00022980"/>
    </source>
</evidence>
<comment type="similarity">
    <text evidence="1 4">Belongs to the universal ribosomal protein uL14 family.</text>
</comment>
<dbReference type="GO" id="GO:0070180">
    <property type="term" value="F:large ribosomal subunit rRNA binding"/>
    <property type="evidence" value="ECO:0007669"/>
    <property type="project" value="TreeGrafter"/>
</dbReference>
<dbReference type="InterPro" id="IPR000218">
    <property type="entry name" value="Ribosomal_uL14"/>
</dbReference>
<dbReference type="SUPFAM" id="SSF50193">
    <property type="entry name" value="Ribosomal protein L14"/>
    <property type="match status" value="1"/>
</dbReference>
<dbReference type="PANTHER" id="PTHR11761:SF8">
    <property type="entry name" value="LARGE RIBOSOMAL SUBUNIT PROTEIN UL14"/>
    <property type="match status" value="1"/>
</dbReference>
<dbReference type="GO" id="GO:0006412">
    <property type="term" value="P:translation"/>
    <property type="evidence" value="ECO:0007669"/>
    <property type="project" value="InterPro"/>
</dbReference>
<keyword evidence="2 4" id="KW-0689">Ribosomal protein</keyword>
<reference evidence="5" key="1">
    <citation type="journal article" date="2023" name="Plant J.">
        <title>Genome sequences and population genomics provide insights into the demographic history, inbreeding, and mutation load of two 'living fossil' tree species of Dipteronia.</title>
        <authorList>
            <person name="Feng Y."/>
            <person name="Comes H.P."/>
            <person name="Chen J."/>
            <person name="Zhu S."/>
            <person name="Lu R."/>
            <person name="Zhang X."/>
            <person name="Li P."/>
            <person name="Qiu J."/>
            <person name="Olsen K.M."/>
            <person name="Qiu Y."/>
        </authorList>
    </citation>
    <scope>NUCLEOTIDE SEQUENCE</scope>
    <source>
        <strain evidence="5">KIB01</strain>
    </source>
</reference>
<dbReference type="Gene3D" id="2.40.150.20">
    <property type="entry name" value="Ribosomal protein L14"/>
    <property type="match status" value="1"/>
</dbReference>
<dbReference type="CDD" id="cd00337">
    <property type="entry name" value="Ribosomal_uL14"/>
    <property type="match status" value="1"/>
</dbReference>
<dbReference type="EMBL" id="JANJYI010000006">
    <property type="protein sequence ID" value="KAK2643661.1"/>
    <property type="molecule type" value="Genomic_DNA"/>
</dbReference>
<evidence type="ECO:0000256" key="3">
    <source>
        <dbReference type="ARBA" id="ARBA00023274"/>
    </source>
</evidence>
<evidence type="ECO:0000256" key="4">
    <source>
        <dbReference type="RuleBase" id="RU003949"/>
    </source>
</evidence>
<comment type="caution">
    <text evidence="5">The sequence shown here is derived from an EMBL/GenBank/DDBJ whole genome shotgun (WGS) entry which is preliminary data.</text>
</comment>
<dbReference type="Pfam" id="PF00238">
    <property type="entry name" value="Ribosomal_L14"/>
    <property type="match status" value="1"/>
</dbReference>
<dbReference type="GO" id="GO:0022625">
    <property type="term" value="C:cytosolic large ribosomal subunit"/>
    <property type="evidence" value="ECO:0007669"/>
    <property type="project" value="TreeGrafter"/>
</dbReference>
<accession>A0AAD9TWV6</accession>
<organism evidence="5 6">
    <name type="scientific">Dipteronia dyeriana</name>
    <dbReference type="NCBI Taxonomy" id="168575"/>
    <lineage>
        <taxon>Eukaryota</taxon>
        <taxon>Viridiplantae</taxon>
        <taxon>Streptophyta</taxon>
        <taxon>Embryophyta</taxon>
        <taxon>Tracheophyta</taxon>
        <taxon>Spermatophyta</taxon>
        <taxon>Magnoliopsida</taxon>
        <taxon>eudicotyledons</taxon>
        <taxon>Gunneridae</taxon>
        <taxon>Pentapetalae</taxon>
        <taxon>rosids</taxon>
        <taxon>malvids</taxon>
        <taxon>Sapindales</taxon>
        <taxon>Sapindaceae</taxon>
        <taxon>Hippocastanoideae</taxon>
        <taxon>Acereae</taxon>
        <taxon>Dipteronia</taxon>
    </lineage>
</organism>
<dbReference type="PANTHER" id="PTHR11761">
    <property type="entry name" value="50S/60S RIBOSOMAL PROTEIN L14/L23"/>
    <property type="match status" value="1"/>
</dbReference>
<evidence type="ECO:0000256" key="1">
    <source>
        <dbReference type="ARBA" id="ARBA00010745"/>
    </source>
</evidence>
<dbReference type="AlphaFoldDB" id="A0AAD9TWV6"/>
<dbReference type="Proteomes" id="UP001280121">
    <property type="component" value="Unassembled WGS sequence"/>
</dbReference>